<evidence type="ECO:0000313" key="2">
    <source>
        <dbReference type="EMBL" id="KKN24908.1"/>
    </source>
</evidence>
<sequence>MKTTLVERDLWYDGDSSFDESALIDVIRLGKLPEGHYVRTLSDEVKKFNRLVPRGEQLTVKTSCHDLDLSWNLSETIMNLDVEEYLAYRLTVLHLPVDEHNSGIFRIVDELQLYKKLNLFPVLRAIIHVIYTLEQNKIVWGVGRGSCVSSYVLYLIGVHDVDSMRYGLNITDFLRA</sequence>
<protein>
    <recommendedName>
        <fullName evidence="1">Bacterial DNA polymerase III alpha subunit NTPase domain-containing protein</fullName>
    </recommendedName>
</protein>
<reference evidence="2" key="1">
    <citation type="journal article" date="2015" name="Nature">
        <title>Complex archaea that bridge the gap between prokaryotes and eukaryotes.</title>
        <authorList>
            <person name="Spang A."/>
            <person name="Saw J.H."/>
            <person name="Jorgensen S.L."/>
            <person name="Zaremba-Niedzwiedzka K."/>
            <person name="Martijn J."/>
            <person name="Lind A.E."/>
            <person name="van Eijk R."/>
            <person name="Schleper C."/>
            <person name="Guy L."/>
            <person name="Ettema T.J."/>
        </authorList>
    </citation>
    <scope>NUCLEOTIDE SEQUENCE</scope>
</reference>
<feature type="domain" description="Bacterial DNA polymerase III alpha subunit NTPase" evidence="1">
    <location>
        <begin position="104"/>
        <end position="174"/>
    </location>
</feature>
<accession>A0A0F9S6H1</accession>
<dbReference type="AlphaFoldDB" id="A0A0F9S6H1"/>
<dbReference type="EMBL" id="LAZR01002847">
    <property type="protein sequence ID" value="KKN24908.1"/>
    <property type="molecule type" value="Genomic_DNA"/>
</dbReference>
<name>A0A0F9S6H1_9ZZZZ</name>
<dbReference type="InterPro" id="IPR011708">
    <property type="entry name" value="DNA_pol3_alpha_NTPase_dom"/>
</dbReference>
<dbReference type="GO" id="GO:0008408">
    <property type="term" value="F:3'-5' exonuclease activity"/>
    <property type="evidence" value="ECO:0007669"/>
    <property type="project" value="InterPro"/>
</dbReference>
<dbReference type="GO" id="GO:0006260">
    <property type="term" value="P:DNA replication"/>
    <property type="evidence" value="ECO:0007669"/>
    <property type="project" value="InterPro"/>
</dbReference>
<evidence type="ECO:0000259" key="1">
    <source>
        <dbReference type="Pfam" id="PF07733"/>
    </source>
</evidence>
<dbReference type="Pfam" id="PF07733">
    <property type="entry name" value="DNA_pol3_alpha"/>
    <property type="match status" value="1"/>
</dbReference>
<proteinExistence type="predicted"/>
<gene>
    <name evidence="2" type="ORF">LCGC14_0890260</name>
</gene>
<comment type="caution">
    <text evidence="2">The sequence shown here is derived from an EMBL/GenBank/DDBJ whole genome shotgun (WGS) entry which is preliminary data.</text>
</comment>
<organism evidence="2">
    <name type="scientific">marine sediment metagenome</name>
    <dbReference type="NCBI Taxonomy" id="412755"/>
    <lineage>
        <taxon>unclassified sequences</taxon>
        <taxon>metagenomes</taxon>
        <taxon>ecological metagenomes</taxon>
    </lineage>
</organism>